<dbReference type="InterPro" id="IPR022272">
    <property type="entry name" value="Lipocalin_CS"/>
</dbReference>
<dbReference type="Pfam" id="PF08212">
    <property type="entry name" value="Lipocalin_2"/>
    <property type="match status" value="1"/>
</dbReference>
<organism evidence="15 16">
    <name type="scientific">Flavobacterium faecale</name>
    <dbReference type="NCBI Taxonomy" id="1355330"/>
    <lineage>
        <taxon>Bacteria</taxon>
        <taxon>Pseudomonadati</taxon>
        <taxon>Bacteroidota</taxon>
        <taxon>Flavobacteriia</taxon>
        <taxon>Flavobacteriales</taxon>
        <taxon>Flavobacteriaceae</taxon>
        <taxon>Flavobacterium</taxon>
    </lineage>
</organism>
<feature type="domain" description="Lipocalin/cytosolic fatty-acid binding" evidence="14">
    <location>
        <begin position="39"/>
        <end position="177"/>
    </location>
</feature>
<sequence>MKKRHIVGALALVGVGVILSSCSSKKTIPDKAKAVQDFDKSKYLGKWYEIARLDFKFEEGLNNTTAEYSLMKSGKIKVVNKGYDVEKDKWKKSTGKAKFVGNENVAMLKVSFFGPFYAGYNVIAIDEDYKYALIAGDSLDNLWILSREKSIPLEITSEYMKIAEEIGYNTADLIWVQHTK</sequence>
<accession>A0A2S1LEY4</accession>
<dbReference type="InterPro" id="IPR047202">
    <property type="entry name" value="Lipocalin_Blc-like_dom"/>
</dbReference>
<evidence type="ECO:0000256" key="13">
    <source>
        <dbReference type="PIRNR" id="PIRNR036893"/>
    </source>
</evidence>
<evidence type="ECO:0000256" key="8">
    <source>
        <dbReference type="ARBA" id="ARBA00023139"/>
    </source>
</evidence>
<dbReference type="RefSeq" id="WP_108741268.1">
    <property type="nucleotide sequence ID" value="NZ_CP020918.1"/>
</dbReference>
<evidence type="ECO:0000256" key="6">
    <source>
        <dbReference type="ARBA" id="ARBA00023121"/>
    </source>
</evidence>
<dbReference type="KEGG" id="ffa:FFWV33_12810"/>
<evidence type="ECO:0000256" key="5">
    <source>
        <dbReference type="ARBA" id="ARBA00022729"/>
    </source>
</evidence>
<reference evidence="15 16" key="1">
    <citation type="submission" date="2017-04" db="EMBL/GenBank/DDBJ databases">
        <title>Compelte genome sequence of WV33.</title>
        <authorList>
            <person name="Lee P.C."/>
        </authorList>
    </citation>
    <scope>NUCLEOTIDE SEQUENCE [LARGE SCALE GENOMIC DNA]</scope>
    <source>
        <strain evidence="15 16">WV33</strain>
    </source>
</reference>
<name>A0A2S1LEY4_9FLAO</name>
<dbReference type="Gene3D" id="2.40.128.20">
    <property type="match status" value="1"/>
</dbReference>
<keyword evidence="8" id="KW-0564">Palmitate</keyword>
<evidence type="ECO:0000256" key="1">
    <source>
        <dbReference type="ARBA" id="ARBA00004442"/>
    </source>
</evidence>
<keyword evidence="7" id="KW-0472">Membrane</keyword>
<evidence type="ECO:0000313" key="16">
    <source>
        <dbReference type="Proteomes" id="UP000244527"/>
    </source>
</evidence>
<evidence type="ECO:0000256" key="2">
    <source>
        <dbReference type="ARBA" id="ARBA00004635"/>
    </source>
</evidence>
<dbReference type="InterPro" id="IPR002446">
    <property type="entry name" value="Lipocalin_bac"/>
</dbReference>
<proteinExistence type="inferred from homology"/>
<dbReference type="EMBL" id="CP020918">
    <property type="protein sequence ID" value="AWG22340.1"/>
    <property type="molecule type" value="Genomic_DNA"/>
</dbReference>
<dbReference type="PANTHER" id="PTHR10612">
    <property type="entry name" value="APOLIPOPROTEIN D"/>
    <property type="match status" value="1"/>
</dbReference>
<dbReference type="PROSITE" id="PS00213">
    <property type="entry name" value="LIPOCALIN"/>
    <property type="match status" value="1"/>
</dbReference>
<comment type="similarity">
    <text evidence="3 13">Belongs to the calycin superfamily. Lipocalin family.</text>
</comment>
<dbReference type="GO" id="GO:0008289">
    <property type="term" value="F:lipid binding"/>
    <property type="evidence" value="ECO:0007669"/>
    <property type="project" value="UniProtKB-KW"/>
</dbReference>
<dbReference type="InterPro" id="IPR000566">
    <property type="entry name" value="Lipocln_cytosolic_FA-bd_dom"/>
</dbReference>
<evidence type="ECO:0000256" key="3">
    <source>
        <dbReference type="ARBA" id="ARBA00006889"/>
    </source>
</evidence>
<evidence type="ECO:0000259" key="14">
    <source>
        <dbReference type="Pfam" id="PF08212"/>
    </source>
</evidence>
<dbReference type="FunFam" id="2.40.128.20:FF:000002">
    <property type="entry name" value="Outer membrane lipoprotein Blc"/>
    <property type="match status" value="1"/>
</dbReference>
<keyword evidence="6" id="KW-0446">Lipid-binding</keyword>
<keyword evidence="5" id="KW-0732">Signal</keyword>
<comment type="subcellular location">
    <subcellularLocation>
        <location evidence="1">Cell outer membrane</location>
    </subcellularLocation>
    <subcellularLocation>
        <location evidence="2">Membrane</location>
        <topology evidence="2">Lipid-anchor</topology>
    </subcellularLocation>
</comment>
<evidence type="ECO:0000256" key="12">
    <source>
        <dbReference type="ARBA" id="ARBA00071217"/>
    </source>
</evidence>
<evidence type="ECO:0000256" key="4">
    <source>
        <dbReference type="ARBA" id="ARBA00011738"/>
    </source>
</evidence>
<evidence type="ECO:0000256" key="11">
    <source>
        <dbReference type="ARBA" id="ARBA00057024"/>
    </source>
</evidence>
<dbReference type="PRINTS" id="PR01171">
    <property type="entry name" value="BCTLIPOCALIN"/>
</dbReference>
<comment type="subunit">
    <text evidence="4">Homodimer.</text>
</comment>
<keyword evidence="10" id="KW-0449">Lipoprotein</keyword>
<dbReference type="SUPFAM" id="SSF50814">
    <property type="entry name" value="Lipocalins"/>
    <property type="match status" value="1"/>
</dbReference>
<evidence type="ECO:0000313" key="15">
    <source>
        <dbReference type="EMBL" id="AWG22340.1"/>
    </source>
</evidence>
<keyword evidence="16" id="KW-1185">Reference proteome</keyword>
<dbReference type="GO" id="GO:0006950">
    <property type="term" value="P:response to stress"/>
    <property type="evidence" value="ECO:0007669"/>
    <property type="project" value="UniProtKB-ARBA"/>
</dbReference>
<dbReference type="InterPro" id="IPR022271">
    <property type="entry name" value="Lipocalin_ApoD"/>
</dbReference>
<keyword evidence="9" id="KW-0998">Cell outer membrane</keyword>
<dbReference type="Proteomes" id="UP000244527">
    <property type="component" value="Chromosome"/>
</dbReference>
<protein>
    <recommendedName>
        <fullName evidence="12">Outer membrane lipoprotein Blc</fullName>
    </recommendedName>
</protein>
<dbReference type="GO" id="GO:0009279">
    <property type="term" value="C:cell outer membrane"/>
    <property type="evidence" value="ECO:0007669"/>
    <property type="project" value="UniProtKB-SubCell"/>
</dbReference>
<evidence type="ECO:0000256" key="7">
    <source>
        <dbReference type="ARBA" id="ARBA00023136"/>
    </source>
</evidence>
<gene>
    <name evidence="15" type="ORF">FFWV33_12810</name>
</gene>
<dbReference type="InterPro" id="IPR012674">
    <property type="entry name" value="Calycin"/>
</dbReference>
<dbReference type="CDD" id="cd19438">
    <property type="entry name" value="lipocalin_Blc-like"/>
    <property type="match status" value="1"/>
</dbReference>
<evidence type="ECO:0000256" key="9">
    <source>
        <dbReference type="ARBA" id="ARBA00023237"/>
    </source>
</evidence>
<comment type="function">
    <text evidence="11">Involved in the storage or transport of lipids necessary for membrane maintenance under stressful conditions. Displays a binding preference for lysophospholipids.</text>
</comment>
<evidence type="ECO:0000256" key="10">
    <source>
        <dbReference type="ARBA" id="ARBA00023288"/>
    </source>
</evidence>
<dbReference type="OrthoDB" id="594739at2"/>
<dbReference type="AlphaFoldDB" id="A0A2S1LEY4"/>
<dbReference type="PANTHER" id="PTHR10612:SF34">
    <property type="entry name" value="APOLIPOPROTEIN D"/>
    <property type="match status" value="1"/>
</dbReference>
<dbReference type="PROSITE" id="PS51257">
    <property type="entry name" value="PROKAR_LIPOPROTEIN"/>
    <property type="match status" value="1"/>
</dbReference>
<dbReference type="PIRSF" id="PIRSF036893">
    <property type="entry name" value="Lipocalin_ApoD"/>
    <property type="match status" value="1"/>
</dbReference>